<evidence type="ECO:0000256" key="10">
    <source>
        <dbReference type="PIRSR" id="PIRSR602401-1"/>
    </source>
</evidence>
<dbReference type="PROSITE" id="PS00086">
    <property type="entry name" value="CYTOCHROME_P450"/>
    <property type="match status" value="1"/>
</dbReference>
<keyword evidence="6" id="KW-0256">Endoplasmic reticulum</keyword>
<name>A0A812DFN9_ACAPH</name>
<keyword evidence="8 10" id="KW-0408">Iron</keyword>
<feature type="binding site" description="axial binding residue" evidence="10">
    <location>
        <position position="408"/>
    </location>
    <ligand>
        <name>heme</name>
        <dbReference type="ChEBI" id="CHEBI:30413"/>
    </ligand>
    <ligandPart>
        <name>Fe</name>
        <dbReference type="ChEBI" id="CHEBI:18248"/>
    </ligandPart>
</feature>
<keyword evidence="4 10" id="KW-0349">Heme</keyword>
<gene>
    <name evidence="12" type="ORF">SPHA_50980</name>
</gene>
<dbReference type="Gene3D" id="1.10.630.10">
    <property type="entry name" value="Cytochrome P450"/>
    <property type="match status" value="1"/>
</dbReference>
<dbReference type="GO" id="GO:0005506">
    <property type="term" value="F:iron ion binding"/>
    <property type="evidence" value="ECO:0007669"/>
    <property type="project" value="InterPro"/>
</dbReference>
<proteinExistence type="inferred from homology"/>
<evidence type="ECO:0000256" key="4">
    <source>
        <dbReference type="ARBA" id="ARBA00022617"/>
    </source>
</evidence>
<accession>A0A812DFN9</accession>
<dbReference type="OrthoDB" id="2789670at2759"/>
<evidence type="ECO:0000256" key="7">
    <source>
        <dbReference type="ARBA" id="ARBA00023002"/>
    </source>
</evidence>
<keyword evidence="5 10" id="KW-0479">Metal-binding</keyword>
<keyword evidence="11" id="KW-0503">Monooxygenase</keyword>
<keyword evidence="7 11" id="KW-0560">Oxidoreductase</keyword>
<evidence type="ECO:0000256" key="3">
    <source>
        <dbReference type="ARBA" id="ARBA00010617"/>
    </source>
</evidence>
<dbReference type="PRINTS" id="PR00463">
    <property type="entry name" value="EP450I"/>
</dbReference>
<evidence type="ECO:0000256" key="6">
    <source>
        <dbReference type="ARBA" id="ARBA00022848"/>
    </source>
</evidence>
<evidence type="ECO:0000256" key="1">
    <source>
        <dbReference type="ARBA" id="ARBA00004174"/>
    </source>
</evidence>
<dbReference type="FunFam" id="1.10.630.10:FF:000042">
    <property type="entry name" value="Cytochrome P450"/>
    <property type="match status" value="1"/>
</dbReference>
<dbReference type="PRINTS" id="PR00385">
    <property type="entry name" value="P450"/>
</dbReference>
<dbReference type="EMBL" id="CAHIKZ030003047">
    <property type="protein sequence ID" value="CAE1295561.1"/>
    <property type="molecule type" value="Genomic_DNA"/>
</dbReference>
<evidence type="ECO:0008006" key="14">
    <source>
        <dbReference type="Google" id="ProtNLM"/>
    </source>
</evidence>
<reference evidence="12" key="1">
    <citation type="submission" date="2021-01" db="EMBL/GenBank/DDBJ databases">
        <authorList>
            <person name="Li R."/>
            <person name="Bekaert M."/>
        </authorList>
    </citation>
    <scope>NUCLEOTIDE SEQUENCE</scope>
    <source>
        <strain evidence="12">Farmed</strain>
    </source>
</reference>
<comment type="function">
    <text evidence="9">Cytochromes P450 are a group of heme-thiolate monooxygenases. They oxidize a variety of structurally unrelated compounds, including steroids, fatty acids, and xenobiotics.</text>
</comment>
<organism evidence="12 13">
    <name type="scientific">Acanthosepion pharaonis</name>
    <name type="common">Pharaoh cuttlefish</name>
    <name type="synonym">Sepia pharaonis</name>
    <dbReference type="NCBI Taxonomy" id="158019"/>
    <lineage>
        <taxon>Eukaryota</taxon>
        <taxon>Metazoa</taxon>
        <taxon>Spiralia</taxon>
        <taxon>Lophotrochozoa</taxon>
        <taxon>Mollusca</taxon>
        <taxon>Cephalopoda</taxon>
        <taxon>Coleoidea</taxon>
        <taxon>Decapodiformes</taxon>
        <taxon>Sepiida</taxon>
        <taxon>Sepiina</taxon>
        <taxon>Sepiidae</taxon>
        <taxon>Acanthosepion</taxon>
    </lineage>
</organism>
<dbReference type="SUPFAM" id="SSF48264">
    <property type="entry name" value="Cytochrome P450"/>
    <property type="match status" value="1"/>
</dbReference>
<evidence type="ECO:0000313" key="13">
    <source>
        <dbReference type="Proteomes" id="UP000597762"/>
    </source>
</evidence>
<keyword evidence="6" id="KW-0492">Microsome</keyword>
<dbReference type="GO" id="GO:0016705">
    <property type="term" value="F:oxidoreductase activity, acting on paired donors, with incorporation or reduction of molecular oxygen"/>
    <property type="evidence" value="ECO:0007669"/>
    <property type="project" value="InterPro"/>
</dbReference>
<dbReference type="PANTHER" id="PTHR24302">
    <property type="entry name" value="CYTOCHROME P450 FAMILY 3"/>
    <property type="match status" value="1"/>
</dbReference>
<sequence length="462" mass="53319">MSKKGFHNIFFDWKEKYGDKYGIFFGSQPNLVISDPEIIKDLMVKNFSNFTNRPLLFPVDEYSANMVNIAKDDHWKYLRTVLAPSYSSKRMREMVPLIEDVLKTFEKNLNKIADSKEATDVTILFSGYTMEVIASTGFGIEVDSQEDPDSPIVKNARKVIAGDFFKSFQAVAIIFPILAKLFNKFKPGMVFGNMRYFLDFCKVLLEESKKVENQSARKNLLQLMLDAQLEGHEKLDKKTEHELKLENITDWRTKRGLTDLEIIAQCMVFFIAGFQTTASTLSYFAHSIAMNPDVQEKLYQEIEEKLGQESPNYDNVQKLIYLDMCMAETLRMYPVGTVLSRESKEDCIVKGMKIPKDTAVLFPIMCLHYDPRYWTEPEKFDPEHFSEENKAKQIPFTYLPFGGGPRICAGMRLADLEFKMAVVQMLRKFRLVACDKTEKKIEFALAGILKPKNGIWTKIEHR</sequence>
<dbReference type="CDD" id="cd11055">
    <property type="entry name" value="CYP3A-like"/>
    <property type="match status" value="1"/>
</dbReference>
<evidence type="ECO:0000256" key="2">
    <source>
        <dbReference type="ARBA" id="ARBA00004406"/>
    </source>
</evidence>
<evidence type="ECO:0000256" key="11">
    <source>
        <dbReference type="RuleBase" id="RU000461"/>
    </source>
</evidence>
<evidence type="ECO:0000256" key="5">
    <source>
        <dbReference type="ARBA" id="ARBA00022723"/>
    </source>
</evidence>
<dbReference type="Proteomes" id="UP000597762">
    <property type="component" value="Unassembled WGS sequence"/>
</dbReference>
<evidence type="ECO:0000256" key="8">
    <source>
        <dbReference type="ARBA" id="ARBA00023004"/>
    </source>
</evidence>
<dbReference type="PANTHER" id="PTHR24302:SF15">
    <property type="entry name" value="FATTY-ACID PEROXYGENASE"/>
    <property type="match status" value="1"/>
</dbReference>
<dbReference type="Pfam" id="PF00067">
    <property type="entry name" value="p450"/>
    <property type="match status" value="1"/>
</dbReference>
<keyword evidence="13" id="KW-1185">Reference proteome</keyword>
<evidence type="ECO:0000256" key="9">
    <source>
        <dbReference type="ARBA" id="ARBA00043906"/>
    </source>
</evidence>
<dbReference type="InterPro" id="IPR002401">
    <property type="entry name" value="Cyt_P450_E_grp-I"/>
</dbReference>
<dbReference type="InterPro" id="IPR017972">
    <property type="entry name" value="Cyt_P450_CS"/>
</dbReference>
<dbReference type="InterPro" id="IPR001128">
    <property type="entry name" value="Cyt_P450"/>
</dbReference>
<comment type="similarity">
    <text evidence="3 11">Belongs to the cytochrome P450 family.</text>
</comment>
<dbReference type="GO" id="GO:0008395">
    <property type="term" value="F:steroid hydroxylase activity"/>
    <property type="evidence" value="ECO:0007669"/>
    <property type="project" value="TreeGrafter"/>
</dbReference>
<dbReference type="InterPro" id="IPR036396">
    <property type="entry name" value="Cyt_P450_sf"/>
</dbReference>
<comment type="caution">
    <text evidence="12">The sequence shown here is derived from an EMBL/GenBank/DDBJ whole genome shotgun (WGS) entry which is preliminary data.</text>
</comment>
<dbReference type="GO" id="GO:0005789">
    <property type="term" value="C:endoplasmic reticulum membrane"/>
    <property type="evidence" value="ECO:0007669"/>
    <property type="project" value="UniProtKB-SubCell"/>
</dbReference>
<comment type="subcellular location">
    <subcellularLocation>
        <location evidence="2">Endoplasmic reticulum membrane</location>
        <topology evidence="2">Peripheral membrane protein</topology>
    </subcellularLocation>
    <subcellularLocation>
        <location evidence="1">Microsome membrane</location>
        <topology evidence="1">Peripheral membrane protein</topology>
    </subcellularLocation>
</comment>
<evidence type="ECO:0000313" key="12">
    <source>
        <dbReference type="EMBL" id="CAE1295561.1"/>
    </source>
</evidence>
<dbReference type="AlphaFoldDB" id="A0A812DFN9"/>
<dbReference type="InterPro" id="IPR050705">
    <property type="entry name" value="Cytochrome_P450_3A"/>
</dbReference>
<dbReference type="GO" id="GO:0020037">
    <property type="term" value="F:heme binding"/>
    <property type="evidence" value="ECO:0007669"/>
    <property type="project" value="InterPro"/>
</dbReference>
<comment type="cofactor">
    <cofactor evidence="10">
        <name>heme</name>
        <dbReference type="ChEBI" id="CHEBI:30413"/>
    </cofactor>
</comment>
<protein>
    <recommendedName>
        <fullName evidence="14">Cytochrome P450</fullName>
    </recommendedName>
</protein>